<protein>
    <submittedName>
        <fullName evidence="1">Uncharacterized protein</fullName>
    </submittedName>
</protein>
<accession>A0A0F9K9L4</accession>
<dbReference type="AlphaFoldDB" id="A0A0F9K9L4"/>
<sequence>NNEKSTNLLNYSKTNINKIIFSLIMYSVKNQNNAKTIG</sequence>
<comment type="caution">
    <text evidence="1">The sequence shown here is derived from an EMBL/GenBank/DDBJ whole genome shotgun (WGS) entry which is preliminary data.</text>
</comment>
<name>A0A0F9K9L4_9ZZZZ</name>
<organism evidence="1">
    <name type="scientific">marine sediment metagenome</name>
    <dbReference type="NCBI Taxonomy" id="412755"/>
    <lineage>
        <taxon>unclassified sequences</taxon>
        <taxon>metagenomes</taxon>
        <taxon>ecological metagenomes</taxon>
    </lineage>
</organism>
<dbReference type="EMBL" id="LAZR01015688">
    <property type="protein sequence ID" value="KKM07833.1"/>
    <property type="molecule type" value="Genomic_DNA"/>
</dbReference>
<reference evidence="1" key="1">
    <citation type="journal article" date="2015" name="Nature">
        <title>Complex archaea that bridge the gap between prokaryotes and eukaryotes.</title>
        <authorList>
            <person name="Spang A."/>
            <person name="Saw J.H."/>
            <person name="Jorgensen S.L."/>
            <person name="Zaremba-Niedzwiedzka K."/>
            <person name="Martijn J."/>
            <person name="Lind A.E."/>
            <person name="van Eijk R."/>
            <person name="Schleper C."/>
            <person name="Guy L."/>
            <person name="Ettema T.J."/>
        </authorList>
    </citation>
    <scope>NUCLEOTIDE SEQUENCE</scope>
</reference>
<evidence type="ECO:0000313" key="1">
    <source>
        <dbReference type="EMBL" id="KKM07833.1"/>
    </source>
</evidence>
<gene>
    <name evidence="1" type="ORF">LCGC14_1729990</name>
</gene>
<feature type="non-terminal residue" evidence="1">
    <location>
        <position position="1"/>
    </location>
</feature>
<proteinExistence type="predicted"/>